<dbReference type="CDD" id="cd01948">
    <property type="entry name" value="EAL"/>
    <property type="match status" value="1"/>
</dbReference>
<dbReference type="InterPro" id="IPR001633">
    <property type="entry name" value="EAL_dom"/>
</dbReference>
<dbReference type="InterPro" id="IPR050706">
    <property type="entry name" value="Cyclic-di-GMP_PDE-like"/>
</dbReference>
<dbReference type="PANTHER" id="PTHR33121:SF70">
    <property type="entry name" value="SIGNALING PROTEIN YKOW"/>
    <property type="match status" value="1"/>
</dbReference>
<dbReference type="SUPFAM" id="SSF141868">
    <property type="entry name" value="EAL domain-like"/>
    <property type="match status" value="1"/>
</dbReference>
<dbReference type="SMART" id="SM00052">
    <property type="entry name" value="EAL"/>
    <property type="match status" value="1"/>
</dbReference>
<dbReference type="InterPro" id="IPR035919">
    <property type="entry name" value="EAL_sf"/>
</dbReference>
<evidence type="ECO:0000313" key="2">
    <source>
        <dbReference type="Proteomes" id="UP000279760"/>
    </source>
</evidence>
<dbReference type="GO" id="GO:0071111">
    <property type="term" value="F:cyclic-guanylate-specific phosphodiesterase activity"/>
    <property type="evidence" value="ECO:0007669"/>
    <property type="project" value="InterPro"/>
</dbReference>
<dbReference type="Gene3D" id="3.40.50.2300">
    <property type="match status" value="1"/>
</dbReference>
<organism evidence="1 2">
    <name type="scientific">Vibrio mediterranei</name>
    <dbReference type="NCBI Taxonomy" id="689"/>
    <lineage>
        <taxon>Bacteria</taxon>
        <taxon>Pseudomonadati</taxon>
        <taxon>Pseudomonadota</taxon>
        <taxon>Gammaproteobacteria</taxon>
        <taxon>Vibrionales</taxon>
        <taxon>Vibrionaceae</taxon>
        <taxon>Vibrio</taxon>
    </lineage>
</organism>
<dbReference type="InterPro" id="IPR011006">
    <property type="entry name" value="CheY-like_superfamily"/>
</dbReference>
<protein>
    <submittedName>
        <fullName evidence="1">EAL domain-containing protein</fullName>
    </submittedName>
</protein>
<dbReference type="Pfam" id="PF00563">
    <property type="entry name" value="EAL"/>
    <property type="match status" value="1"/>
</dbReference>
<dbReference type="Pfam" id="PF00072">
    <property type="entry name" value="Response_reg"/>
    <property type="match status" value="1"/>
</dbReference>
<dbReference type="SUPFAM" id="SSF52172">
    <property type="entry name" value="CheY-like"/>
    <property type="match status" value="1"/>
</dbReference>
<accession>A0A3G4VH86</accession>
<dbReference type="PROSITE" id="PS50110">
    <property type="entry name" value="RESPONSE_REGULATORY"/>
    <property type="match status" value="1"/>
</dbReference>
<name>A0A3G4VH86_9VIBR</name>
<dbReference type="GeneID" id="64089266"/>
<gene>
    <name evidence="1" type="ORF">ECB94_18855</name>
</gene>
<dbReference type="GO" id="GO:0000160">
    <property type="term" value="P:phosphorelay signal transduction system"/>
    <property type="evidence" value="ECO:0007669"/>
    <property type="project" value="InterPro"/>
</dbReference>
<dbReference type="Proteomes" id="UP000279760">
    <property type="component" value="Chromosome 2"/>
</dbReference>
<evidence type="ECO:0000313" key="1">
    <source>
        <dbReference type="EMBL" id="AYV23358.1"/>
    </source>
</evidence>
<dbReference type="SMART" id="SM00448">
    <property type="entry name" value="REC"/>
    <property type="match status" value="1"/>
</dbReference>
<dbReference type="CDD" id="cd00156">
    <property type="entry name" value="REC"/>
    <property type="match status" value="1"/>
</dbReference>
<dbReference type="AlphaFoldDB" id="A0A3G4VH86"/>
<dbReference type="PROSITE" id="PS50883">
    <property type="entry name" value="EAL"/>
    <property type="match status" value="1"/>
</dbReference>
<dbReference type="InterPro" id="IPR001789">
    <property type="entry name" value="Sig_transdc_resp-reg_receiver"/>
</dbReference>
<reference evidence="1 2" key="1">
    <citation type="submission" date="2018-11" db="EMBL/GenBank/DDBJ databases">
        <title>Complete Genome Sequence of Vbrio mediterranei 117-T6: a Potential Pathogen Bacteria Isolated from the Conchocelis of Pyropia.</title>
        <authorList>
            <person name="Liu Q."/>
        </authorList>
    </citation>
    <scope>NUCLEOTIDE SEQUENCE [LARGE SCALE GENOMIC DNA]</scope>
    <source>
        <strain evidence="1 2">117-T6</strain>
    </source>
</reference>
<dbReference type="PANTHER" id="PTHR33121">
    <property type="entry name" value="CYCLIC DI-GMP PHOSPHODIESTERASE PDEF"/>
    <property type="match status" value="1"/>
</dbReference>
<dbReference type="Gene3D" id="3.20.20.450">
    <property type="entry name" value="EAL domain"/>
    <property type="match status" value="1"/>
</dbReference>
<dbReference type="EMBL" id="CP033578">
    <property type="protein sequence ID" value="AYV23358.1"/>
    <property type="molecule type" value="Genomic_DNA"/>
</dbReference>
<proteinExistence type="predicted"/>
<sequence length="376" mass="42288">MYNSVLLIDDSNIDREVTSVYLNDLGADTIQHAANGEVASRILATETFELIICDVDMPVCDGLDFIKRLASIDKSVPILMISSIAQGFSQSVVLMANQLGFKHVNFLQKPFCIDTLEETLQSLMLSESIRPNGLDDDFQLHELLTALYRNQIVNYYQKKVALDSQQVVGYEVLSRFEHPIQGTIPAARFLTDDLPTSFYCQLFLLSLEKAIRYWKSNNVDVTFSINAPPDIFSNPGMVSSIIDLVESFGFDFNKIIIEITEGRSYLLDSAFLYAFNKLSLVGVKFSIDDFGDDHATFRKLANLSFHELKISRQLLLAGNENEKTYALIKNIVSVCRELNIQTVAEGVENHDLLQLAQELRFDICQGFLLGKPSPKV</sequence>
<dbReference type="RefSeq" id="WP_006070941.1">
    <property type="nucleotide sequence ID" value="NZ_CP033578.1"/>
</dbReference>